<dbReference type="SUPFAM" id="SSF51658">
    <property type="entry name" value="Xylose isomerase-like"/>
    <property type="match status" value="1"/>
</dbReference>
<comment type="caution">
    <text evidence="2">The sequence shown here is derived from an EMBL/GenBank/DDBJ whole genome shotgun (WGS) entry which is preliminary data.</text>
</comment>
<keyword evidence="3" id="KW-1185">Reference proteome</keyword>
<sequence>MLSPTKSILTLSPDSLPKIFGRATEAGIRSFELRVVEGKRFPMFEPDAWDRLKAQSEAHGIQYTAVSPGLFKAPLQSELIQLHADHLLPMGLDLADAIGVKTLILFGPTRAEPELPGEFEQVVELIKTAVDKAVARGFTVQLENLPGSWADTSDACLALLKAVDRPDFGYVWDTGNLYEAEQEHFRAGYEKLKPYIRNVHLKNGAVVDGKMVWKRYGEGVTDVKGQVEALIADGYEGTLVLEAACQPHELEDFPTSMAYLNSILA</sequence>
<dbReference type="Gene3D" id="3.20.20.150">
    <property type="entry name" value="Divalent-metal-dependent TIM barrel enzymes"/>
    <property type="match status" value="1"/>
</dbReference>
<reference evidence="2 3" key="1">
    <citation type="submission" date="2024-02" db="EMBL/GenBank/DDBJ databases">
        <title>Roseibium algae sp. nov., isolated from marine alga (Grateloupia sp.), showing potential in myo-inositol conversion.</title>
        <authorList>
            <person name="Wang Y."/>
        </authorList>
    </citation>
    <scope>NUCLEOTIDE SEQUENCE [LARGE SCALE GENOMIC DNA]</scope>
    <source>
        <strain evidence="2 3">H3510</strain>
    </source>
</reference>
<evidence type="ECO:0000313" key="2">
    <source>
        <dbReference type="EMBL" id="MEJ8476816.1"/>
    </source>
</evidence>
<organism evidence="2 3">
    <name type="scientific">Roseibium algae</name>
    <dbReference type="NCBI Taxonomy" id="3123038"/>
    <lineage>
        <taxon>Bacteria</taxon>
        <taxon>Pseudomonadati</taxon>
        <taxon>Pseudomonadota</taxon>
        <taxon>Alphaproteobacteria</taxon>
        <taxon>Hyphomicrobiales</taxon>
        <taxon>Stappiaceae</taxon>
        <taxon>Roseibium</taxon>
    </lineage>
</organism>
<dbReference type="InterPro" id="IPR036237">
    <property type="entry name" value="Xyl_isomerase-like_sf"/>
</dbReference>
<dbReference type="InterPro" id="IPR013022">
    <property type="entry name" value="Xyl_isomerase-like_TIM-brl"/>
</dbReference>
<proteinExistence type="predicted"/>
<feature type="domain" description="Xylose isomerase-like TIM barrel" evidence="1">
    <location>
        <begin position="22"/>
        <end position="262"/>
    </location>
</feature>
<dbReference type="EMBL" id="JBAKIA010000028">
    <property type="protein sequence ID" value="MEJ8476816.1"/>
    <property type="molecule type" value="Genomic_DNA"/>
</dbReference>
<accession>A0ABU8TRL3</accession>
<evidence type="ECO:0000313" key="3">
    <source>
        <dbReference type="Proteomes" id="UP001385499"/>
    </source>
</evidence>
<dbReference type="InterPro" id="IPR050312">
    <property type="entry name" value="IolE/XylAMocC-like"/>
</dbReference>
<dbReference type="Proteomes" id="UP001385499">
    <property type="component" value="Unassembled WGS sequence"/>
</dbReference>
<name>A0ABU8TRL3_9HYPH</name>
<dbReference type="RefSeq" id="WP_340277620.1">
    <property type="nucleotide sequence ID" value="NZ_JBAKIA010000028.1"/>
</dbReference>
<evidence type="ECO:0000259" key="1">
    <source>
        <dbReference type="Pfam" id="PF01261"/>
    </source>
</evidence>
<dbReference type="GO" id="GO:0016853">
    <property type="term" value="F:isomerase activity"/>
    <property type="evidence" value="ECO:0007669"/>
    <property type="project" value="UniProtKB-KW"/>
</dbReference>
<dbReference type="Pfam" id="PF01261">
    <property type="entry name" value="AP_endonuc_2"/>
    <property type="match status" value="1"/>
</dbReference>
<keyword evidence="2" id="KW-0413">Isomerase</keyword>
<gene>
    <name evidence="2" type="ORF">V6575_22290</name>
</gene>
<dbReference type="PANTHER" id="PTHR12110">
    <property type="entry name" value="HYDROXYPYRUVATE ISOMERASE"/>
    <property type="match status" value="1"/>
</dbReference>
<protein>
    <submittedName>
        <fullName evidence="2">Sugar phosphate isomerase/epimerase family protein</fullName>
    </submittedName>
</protein>
<dbReference type="PANTHER" id="PTHR12110:SF53">
    <property type="entry name" value="BLR5974 PROTEIN"/>
    <property type="match status" value="1"/>
</dbReference>